<accession>A0A8J2NE46</accession>
<dbReference type="AlphaFoldDB" id="A0A8J2NE46"/>
<dbReference type="EMBL" id="CAJSTJ010000099">
    <property type="protein sequence ID" value="CAG7556475.1"/>
    <property type="molecule type" value="Genomic_DNA"/>
</dbReference>
<name>A0A8J2NE46_FUSEQ</name>
<organism evidence="1 2">
    <name type="scientific">Fusarium equiseti</name>
    <name type="common">Fusarium scirpi</name>
    <dbReference type="NCBI Taxonomy" id="61235"/>
    <lineage>
        <taxon>Eukaryota</taxon>
        <taxon>Fungi</taxon>
        <taxon>Dikarya</taxon>
        <taxon>Ascomycota</taxon>
        <taxon>Pezizomycotina</taxon>
        <taxon>Sordariomycetes</taxon>
        <taxon>Hypocreomycetidae</taxon>
        <taxon>Hypocreales</taxon>
        <taxon>Nectriaceae</taxon>
        <taxon>Fusarium</taxon>
        <taxon>Fusarium incarnatum-equiseti species complex</taxon>
    </lineage>
</organism>
<protein>
    <submittedName>
        <fullName evidence="1">Uncharacterized protein</fullName>
    </submittedName>
</protein>
<comment type="caution">
    <text evidence="1">The sequence shown here is derived from an EMBL/GenBank/DDBJ whole genome shotgun (WGS) entry which is preliminary data.</text>
</comment>
<proteinExistence type="predicted"/>
<reference evidence="1" key="1">
    <citation type="submission" date="2021-05" db="EMBL/GenBank/DDBJ databases">
        <authorList>
            <person name="Khan N."/>
        </authorList>
    </citation>
    <scope>NUCLEOTIDE SEQUENCE</scope>
</reference>
<dbReference type="Proteomes" id="UP000693738">
    <property type="component" value="Unassembled WGS sequence"/>
</dbReference>
<evidence type="ECO:0000313" key="2">
    <source>
        <dbReference type="Proteomes" id="UP000693738"/>
    </source>
</evidence>
<evidence type="ECO:0000313" key="1">
    <source>
        <dbReference type="EMBL" id="CAG7556475.1"/>
    </source>
</evidence>
<gene>
    <name evidence="1" type="ORF">FEQUK3_LOCUS2175</name>
</gene>
<sequence>MQPEALLQLLSWVTGDLAAGTPHYCTKLAAIVDGKKKILALDQSIPAVLQCMACLEKLHEFMVMSYAAYNVLSPDNSELHRRQNLVYLPFVDWLNTLTLCRNDIDVLELLAEDLLDWDKELRGVKDGYVSYALHMEQKMPRSTFWGWSARKEMSRVE</sequence>